<gene>
    <name evidence="1" type="ordered locus">Dde_0060</name>
</gene>
<name>Q30UR0_OLEA2</name>
<organism evidence="1 2">
    <name type="scientific">Oleidesulfovibrio alaskensis (strain ATCC BAA-1058 / DSM 17464 / G20)</name>
    <name type="common">Desulfovibrio alaskensis</name>
    <dbReference type="NCBI Taxonomy" id="207559"/>
    <lineage>
        <taxon>Bacteria</taxon>
        <taxon>Pseudomonadati</taxon>
        <taxon>Thermodesulfobacteriota</taxon>
        <taxon>Desulfovibrionia</taxon>
        <taxon>Desulfovibrionales</taxon>
        <taxon>Desulfovibrionaceae</taxon>
        <taxon>Oleidesulfovibrio</taxon>
    </lineage>
</organism>
<dbReference type="EMBL" id="CP000112">
    <property type="protein sequence ID" value="ABB36861.1"/>
    <property type="molecule type" value="Genomic_DNA"/>
</dbReference>
<sequence>MSTEFGKALNQIVEVMMFENWLRFYFINEEEDSALLIRVPEQAEEHITKDYAHLAGMLELLNNKEITFESSRNAVCTFVATSLEGRTMRNDLAARVFDSSVFQLEMQLFNIWVQSHEEQLDKSFMEFSTWKSMFEEWKKSDKVKDYVAEMKDTLVRSAKETCTVQ</sequence>
<evidence type="ECO:0000313" key="1">
    <source>
        <dbReference type="EMBL" id="ABB36861.1"/>
    </source>
</evidence>
<dbReference type="Proteomes" id="UP000002710">
    <property type="component" value="Chromosome"/>
</dbReference>
<dbReference type="KEGG" id="dde:Dde_0060"/>
<dbReference type="AlphaFoldDB" id="Q30UR0"/>
<protein>
    <submittedName>
        <fullName evidence="1">Uncharacterized protein</fullName>
    </submittedName>
</protein>
<proteinExistence type="predicted"/>
<dbReference type="eggNOG" id="ENOG5034768">
    <property type="taxonomic scope" value="Bacteria"/>
</dbReference>
<dbReference type="RefSeq" id="WP_011366248.1">
    <property type="nucleotide sequence ID" value="NC_007519.1"/>
</dbReference>
<dbReference type="HOGENOM" id="CLU_1608172_0_0_7"/>
<keyword evidence="2" id="KW-1185">Reference proteome</keyword>
<accession>Q30UR0</accession>
<reference evidence="1 2" key="1">
    <citation type="journal article" date="2011" name="J. Bacteriol.">
        <title>Complete genome sequence and updated annotation of Desulfovibrio alaskensis G20.</title>
        <authorList>
            <person name="Hauser L.J."/>
            <person name="Land M.L."/>
            <person name="Brown S.D."/>
            <person name="Larimer F."/>
            <person name="Keller K.L."/>
            <person name="Rapp-Giles B.J."/>
            <person name="Price M.N."/>
            <person name="Lin M."/>
            <person name="Bruce D.C."/>
            <person name="Detter J.C."/>
            <person name="Tapia R."/>
            <person name="Han C.S."/>
            <person name="Goodwin L.A."/>
            <person name="Cheng J.F."/>
            <person name="Pitluck S."/>
            <person name="Copeland A."/>
            <person name="Lucas S."/>
            <person name="Nolan M."/>
            <person name="Lapidus A.L."/>
            <person name="Palumbo A.V."/>
            <person name="Wall J.D."/>
        </authorList>
    </citation>
    <scope>NUCLEOTIDE SEQUENCE [LARGE SCALE GENOMIC DNA]</scope>
    <source>
        <strain evidence="2">ATCC BAA 1058 / DSM 17464 / G20</strain>
    </source>
</reference>
<evidence type="ECO:0000313" key="2">
    <source>
        <dbReference type="Proteomes" id="UP000002710"/>
    </source>
</evidence>